<protein>
    <submittedName>
        <fullName evidence="1">Uncharacterized protein</fullName>
    </submittedName>
</protein>
<evidence type="ECO:0000313" key="1">
    <source>
        <dbReference type="EMBL" id="GFQ68419.1"/>
    </source>
</evidence>
<organism evidence="1 2">
    <name type="scientific">Trichonephila clavata</name>
    <name type="common">Joro spider</name>
    <name type="synonym">Nephila clavata</name>
    <dbReference type="NCBI Taxonomy" id="2740835"/>
    <lineage>
        <taxon>Eukaryota</taxon>
        <taxon>Metazoa</taxon>
        <taxon>Ecdysozoa</taxon>
        <taxon>Arthropoda</taxon>
        <taxon>Chelicerata</taxon>
        <taxon>Arachnida</taxon>
        <taxon>Araneae</taxon>
        <taxon>Araneomorphae</taxon>
        <taxon>Entelegynae</taxon>
        <taxon>Araneoidea</taxon>
        <taxon>Nephilidae</taxon>
        <taxon>Trichonephila</taxon>
    </lineage>
</organism>
<evidence type="ECO:0000313" key="2">
    <source>
        <dbReference type="Proteomes" id="UP000887116"/>
    </source>
</evidence>
<sequence length="76" mass="8510">MNKKRPFSSQALCEKSSQCNPTSNRSELLEPCAIVNAKAKNQVMAELPSKTVKESRVFTKVDIDYVGPFFIKLYPG</sequence>
<dbReference type="AlphaFoldDB" id="A0A8X6KBD2"/>
<gene>
    <name evidence="1" type="ORF">TNCT_465911</name>
</gene>
<accession>A0A8X6KBD2</accession>
<name>A0A8X6KBD2_TRICU</name>
<comment type="caution">
    <text evidence="1">The sequence shown here is derived from an EMBL/GenBank/DDBJ whole genome shotgun (WGS) entry which is preliminary data.</text>
</comment>
<reference evidence="1" key="1">
    <citation type="submission" date="2020-07" db="EMBL/GenBank/DDBJ databases">
        <title>Multicomponent nature underlies the extraordinary mechanical properties of spider dragline silk.</title>
        <authorList>
            <person name="Kono N."/>
            <person name="Nakamura H."/>
            <person name="Mori M."/>
            <person name="Yoshida Y."/>
            <person name="Ohtoshi R."/>
            <person name="Malay A.D."/>
            <person name="Moran D.A.P."/>
            <person name="Tomita M."/>
            <person name="Numata K."/>
            <person name="Arakawa K."/>
        </authorList>
    </citation>
    <scope>NUCLEOTIDE SEQUENCE</scope>
</reference>
<dbReference type="Proteomes" id="UP000887116">
    <property type="component" value="Unassembled WGS sequence"/>
</dbReference>
<keyword evidence="2" id="KW-1185">Reference proteome</keyword>
<proteinExistence type="predicted"/>
<dbReference type="EMBL" id="BMAO01020573">
    <property type="protein sequence ID" value="GFQ68419.1"/>
    <property type="molecule type" value="Genomic_DNA"/>
</dbReference>